<organism evidence="3 4">
    <name type="scientific">Prevotella aff. ruminicola Tc2-24</name>
    <dbReference type="NCBI Taxonomy" id="81582"/>
    <lineage>
        <taxon>Bacteria</taxon>
        <taxon>Pseudomonadati</taxon>
        <taxon>Bacteroidota</taxon>
        <taxon>Bacteroidia</taxon>
        <taxon>Bacteroidales</taxon>
        <taxon>Prevotellaceae</taxon>
        <taxon>Prevotella</taxon>
    </lineage>
</organism>
<dbReference type="SUPFAM" id="SSF53756">
    <property type="entry name" value="UDP-Glycosyltransferase/glycogen phosphorylase"/>
    <property type="match status" value="1"/>
</dbReference>
<name>A0A1I0NT37_9BACT</name>
<dbReference type="GO" id="GO:0016757">
    <property type="term" value="F:glycosyltransferase activity"/>
    <property type="evidence" value="ECO:0007669"/>
    <property type="project" value="InterPro"/>
</dbReference>
<reference evidence="3 4" key="1">
    <citation type="submission" date="2016-10" db="EMBL/GenBank/DDBJ databases">
        <authorList>
            <person name="de Groot N.N."/>
        </authorList>
    </citation>
    <scope>NUCLEOTIDE SEQUENCE [LARGE SCALE GENOMIC DNA]</scope>
    <source>
        <strain evidence="3 4">TC2-24</strain>
    </source>
</reference>
<dbReference type="RefSeq" id="WP_091901544.1">
    <property type="nucleotide sequence ID" value="NZ_FOIQ01000003.1"/>
</dbReference>
<gene>
    <name evidence="3" type="ORF">SAMN04487850_1322</name>
</gene>
<dbReference type="EMBL" id="FOIQ01000003">
    <property type="protein sequence ID" value="SEW04731.1"/>
    <property type="molecule type" value="Genomic_DNA"/>
</dbReference>
<evidence type="ECO:0000256" key="1">
    <source>
        <dbReference type="ARBA" id="ARBA00022679"/>
    </source>
</evidence>
<evidence type="ECO:0000259" key="2">
    <source>
        <dbReference type="Pfam" id="PF00534"/>
    </source>
</evidence>
<dbReference type="Pfam" id="PF00534">
    <property type="entry name" value="Glycos_transf_1"/>
    <property type="match status" value="1"/>
</dbReference>
<dbReference type="GO" id="GO:0009103">
    <property type="term" value="P:lipopolysaccharide biosynthetic process"/>
    <property type="evidence" value="ECO:0007669"/>
    <property type="project" value="TreeGrafter"/>
</dbReference>
<dbReference type="AlphaFoldDB" id="A0A1I0NT37"/>
<dbReference type="PANTHER" id="PTHR46401:SF2">
    <property type="entry name" value="GLYCOSYLTRANSFERASE WBBK-RELATED"/>
    <property type="match status" value="1"/>
</dbReference>
<evidence type="ECO:0000313" key="4">
    <source>
        <dbReference type="Proteomes" id="UP000199373"/>
    </source>
</evidence>
<dbReference type="InterPro" id="IPR001296">
    <property type="entry name" value="Glyco_trans_1"/>
</dbReference>
<dbReference type="Gene3D" id="3.40.50.2000">
    <property type="entry name" value="Glycogen Phosphorylase B"/>
    <property type="match status" value="2"/>
</dbReference>
<dbReference type="PANTHER" id="PTHR46401">
    <property type="entry name" value="GLYCOSYLTRANSFERASE WBBK-RELATED"/>
    <property type="match status" value="1"/>
</dbReference>
<dbReference type="Proteomes" id="UP000199373">
    <property type="component" value="Unassembled WGS sequence"/>
</dbReference>
<protein>
    <submittedName>
        <fullName evidence="3">Glycosyltransferase involved in cell wall bisynthesis</fullName>
    </submittedName>
</protein>
<keyword evidence="1 3" id="KW-0808">Transferase</keyword>
<evidence type="ECO:0000313" key="3">
    <source>
        <dbReference type="EMBL" id="SEW04731.1"/>
    </source>
</evidence>
<sequence>MTNLLIDCSYIEKAFVASGSLVIYAARLIQGFQKYGHCRIHVLLWQEMEDTLDQFVGQKYEKIVLDRDKMFTSWRPYYRLLGVLPRQLKQELKIRNISTVLLPIHLFGFFYFSPPYRHYAIVHDLILYDNVKKERGMLSYFIWHRYRSMLTKKFPHLISISKATHDELLRRDGKESEIVYNSIPFDFTDQELPIEDIIDKQYILDVNRFHQTKNAELLIHAFSLIKNDIPHILYLKGDHKCEKERKELEKLSKELGLSDRIVFDHSFRTEGEMRYLYSHADLFVSPSLQEGFGWTPIEAAVNKTPVLISNIEVLKEVSCNKIPTFDPHSPENLAKQILTTLQNPPSEQEKTDLAKFYMERYSLSHQIKQLEKIMGL</sequence>
<proteinExistence type="predicted"/>
<feature type="domain" description="Glycosyl transferase family 1" evidence="2">
    <location>
        <begin position="199"/>
        <end position="348"/>
    </location>
</feature>
<keyword evidence="4" id="KW-1185">Reference proteome</keyword>
<accession>A0A1I0NT37</accession>